<evidence type="ECO:0000259" key="1">
    <source>
        <dbReference type="PROSITE" id="PS51831"/>
    </source>
</evidence>
<gene>
    <name evidence="2" type="ORF">A2927_00510</name>
</gene>
<dbReference type="NCBIfam" id="TIGR00277">
    <property type="entry name" value="HDIG"/>
    <property type="match status" value="1"/>
</dbReference>
<reference evidence="2 3" key="1">
    <citation type="journal article" date="2016" name="Nat. Commun.">
        <title>Thousands of microbial genomes shed light on interconnected biogeochemical processes in an aquifer system.</title>
        <authorList>
            <person name="Anantharaman K."/>
            <person name="Brown C.T."/>
            <person name="Hug L.A."/>
            <person name="Sharon I."/>
            <person name="Castelle C.J."/>
            <person name="Probst A.J."/>
            <person name="Thomas B.C."/>
            <person name="Singh A."/>
            <person name="Wilkins M.J."/>
            <person name="Karaoz U."/>
            <person name="Brodie E.L."/>
            <person name="Williams K.H."/>
            <person name="Hubbard S.S."/>
            <person name="Banfield J.F."/>
        </authorList>
    </citation>
    <scope>NUCLEOTIDE SEQUENCE [LARGE SCALE GENOMIC DNA]</scope>
</reference>
<proteinExistence type="predicted"/>
<dbReference type="InterPro" id="IPR003607">
    <property type="entry name" value="HD/PDEase_dom"/>
</dbReference>
<dbReference type="STRING" id="1798550.A2927_00510"/>
<name>A0A1G2BIX0_9BACT</name>
<accession>A0A1G2BIX0</accession>
<organism evidence="2 3">
    <name type="scientific">Candidatus Komeilibacteria bacterium RIFCSPLOWO2_01_FULL_45_10</name>
    <dbReference type="NCBI Taxonomy" id="1798550"/>
    <lineage>
        <taxon>Bacteria</taxon>
        <taxon>Candidatus Komeiliibacteriota</taxon>
    </lineage>
</organism>
<dbReference type="AlphaFoldDB" id="A0A1G2BIX0"/>
<dbReference type="Gene3D" id="1.10.3210.10">
    <property type="entry name" value="Hypothetical protein af1432"/>
    <property type="match status" value="1"/>
</dbReference>
<dbReference type="SUPFAM" id="SSF109604">
    <property type="entry name" value="HD-domain/PDEase-like"/>
    <property type="match status" value="1"/>
</dbReference>
<protein>
    <recommendedName>
        <fullName evidence="1">HD domain-containing protein</fullName>
    </recommendedName>
</protein>
<sequence>MSITKDQIRKIEQFVESKLDSLNWQHTLQVRGLALKLAQSEKADKEIVEAAALFHDVGKYQKEKGHAERSAGLARKYLEKENYPVNFVEEVVYCVICHDYPWDNKPELVNTIEAKVLYDADLISWLSNFGIIKQILYIQEQLSVDFPKALDEIIKKIDQESRKAFTKSGKEEVQKRVREIKNFYRTVL</sequence>
<dbReference type="InterPro" id="IPR006674">
    <property type="entry name" value="HD_domain"/>
</dbReference>
<dbReference type="Proteomes" id="UP000178849">
    <property type="component" value="Unassembled WGS sequence"/>
</dbReference>
<dbReference type="InterPro" id="IPR006675">
    <property type="entry name" value="HDIG_dom"/>
</dbReference>
<dbReference type="PANTHER" id="PTHR33594:SF1">
    <property type="entry name" value="HD_PDEASE DOMAIN-CONTAINING PROTEIN"/>
    <property type="match status" value="1"/>
</dbReference>
<dbReference type="SMART" id="SM00471">
    <property type="entry name" value="HDc"/>
    <property type="match status" value="1"/>
</dbReference>
<comment type="caution">
    <text evidence="2">The sequence shown here is derived from an EMBL/GenBank/DDBJ whole genome shotgun (WGS) entry which is preliminary data.</text>
</comment>
<dbReference type="EMBL" id="MHKL01000025">
    <property type="protein sequence ID" value="OGY89158.1"/>
    <property type="molecule type" value="Genomic_DNA"/>
</dbReference>
<evidence type="ECO:0000313" key="3">
    <source>
        <dbReference type="Proteomes" id="UP000178849"/>
    </source>
</evidence>
<evidence type="ECO:0000313" key="2">
    <source>
        <dbReference type="EMBL" id="OGY89158.1"/>
    </source>
</evidence>
<dbReference type="PROSITE" id="PS51831">
    <property type="entry name" value="HD"/>
    <property type="match status" value="1"/>
</dbReference>
<dbReference type="PANTHER" id="PTHR33594">
    <property type="entry name" value="SUPERFAMILY HYDROLASE, PUTATIVE (AFU_ORTHOLOGUE AFUA_1G03035)-RELATED"/>
    <property type="match status" value="1"/>
</dbReference>
<feature type="domain" description="HD" evidence="1">
    <location>
        <begin position="23"/>
        <end position="126"/>
    </location>
</feature>
<dbReference type="Pfam" id="PF01966">
    <property type="entry name" value="HD"/>
    <property type="match status" value="1"/>
</dbReference>
<dbReference type="CDD" id="cd00077">
    <property type="entry name" value="HDc"/>
    <property type="match status" value="1"/>
</dbReference>